<feature type="compositionally biased region" description="Low complexity" evidence="2">
    <location>
        <begin position="600"/>
        <end position="611"/>
    </location>
</feature>
<protein>
    <submittedName>
        <fullName evidence="3">Uncharacterized protein</fullName>
    </submittedName>
</protein>
<feature type="compositionally biased region" description="Polar residues" evidence="2">
    <location>
        <begin position="629"/>
        <end position="651"/>
    </location>
</feature>
<feature type="region of interest" description="Disordered" evidence="2">
    <location>
        <begin position="69"/>
        <end position="92"/>
    </location>
</feature>
<feature type="region of interest" description="Disordered" evidence="2">
    <location>
        <begin position="600"/>
        <end position="658"/>
    </location>
</feature>
<proteinExistence type="predicted"/>
<dbReference type="EMBL" id="JAXOVC010000009">
    <property type="protein sequence ID" value="KAK4496912.1"/>
    <property type="molecule type" value="Genomic_DNA"/>
</dbReference>
<feature type="compositionally biased region" description="Low complexity" evidence="2">
    <location>
        <begin position="297"/>
        <end position="309"/>
    </location>
</feature>
<feature type="compositionally biased region" description="Polar residues" evidence="2">
    <location>
        <begin position="248"/>
        <end position="258"/>
    </location>
</feature>
<evidence type="ECO:0000256" key="2">
    <source>
        <dbReference type="SAM" id="MobiDB-lite"/>
    </source>
</evidence>
<comment type="caution">
    <text evidence="3">The sequence shown here is derived from an EMBL/GenBank/DDBJ whole genome shotgun (WGS) entry which is preliminary data.</text>
</comment>
<keyword evidence="4" id="KW-1185">Reference proteome</keyword>
<feature type="compositionally biased region" description="Low complexity" evidence="2">
    <location>
        <begin position="486"/>
        <end position="507"/>
    </location>
</feature>
<dbReference type="Proteomes" id="UP001305779">
    <property type="component" value="Unassembled WGS sequence"/>
</dbReference>
<gene>
    <name evidence="3" type="ORF">PRZ48_011361</name>
</gene>
<feature type="coiled-coil region" evidence="1">
    <location>
        <begin position="116"/>
        <end position="182"/>
    </location>
</feature>
<feature type="compositionally biased region" description="Low complexity" evidence="2">
    <location>
        <begin position="550"/>
        <end position="564"/>
    </location>
</feature>
<feature type="region of interest" description="Disordered" evidence="2">
    <location>
        <begin position="288"/>
        <end position="309"/>
    </location>
</feature>
<sequence length="658" mass="72942">MADIQQWRKKIQPGKGRTPLEPDDMIDPTSQTAPPKRCLKKKVSSYFDLGQNSKTSSFYEGTTFHEEASTSHLTTWPVEELHPDSNPNTEDDMDSVMRVLMAEPHVRLDARHNSSILRVFESYRNMKDEKEELEQKVQESNEAMESVISKFNMAQKDWEDKKQDYKDEIKRLEVLLAKSSKRGLAEVTLARQGSKLRNHKLSDGDQKETIFEFLEKTNRSSGRFFDNQRATMKPLTFSPSDKDRRWSQRLSQKKSMTNIHADLPFGTPPDGDTRFSLAQASYLEQQAELKTRQRAVTTSTTESDDTFSSFACEGEAVPQVTVNGDGLQAPTQGDELQDIGRLADALAQRRNMHPSQVMPKLMEIFDPRLDYESGELGHGPNTLGIAAPQPQRSLSTRIVSADNAVVKRRSVVSKASDLFHKLKPQLGVESPGNVRGFHRRFSFEPGDDAAAQKVPQDAVDPSSGENRILRKSVSVDVLRGIPPTTAVVDPLLSPVPSSPTVSVTPADGRPPSRIPTPVYRSGSLARPRQEREDSASSLLTAIRQAENASKRSNSLSSSIYSTSSPKAEDPNFTRASQSIEYGLGSSVRLVDRTNSLRSSSASLASHAAGGSENVRSTVDRKPDTRSNHSHSGYSDMSNSKADSLQPINSSRRTKDPTQ</sequence>
<keyword evidence="1" id="KW-0175">Coiled coil</keyword>
<feature type="region of interest" description="Disordered" evidence="2">
    <location>
        <begin position="224"/>
        <end position="273"/>
    </location>
</feature>
<evidence type="ECO:0000313" key="4">
    <source>
        <dbReference type="Proteomes" id="UP001305779"/>
    </source>
</evidence>
<evidence type="ECO:0000256" key="1">
    <source>
        <dbReference type="SAM" id="Coils"/>
    </source>
</evidence>
<feature type="compositionally biased region" description="Basic and acidic residues" evidence="2">
    <location>
        <begin position="617"/>
        <end position="626"/>
    </location>
</feature>
<feature type="region of interest" description="Disordered" evidence="2">
    <location>
        <begin position="446"/>
        <end position="465"/>
    </location>
</feature>
<reference evidence="3 4" key="1">
    <citation type="journal article" date="2023" name="G3 (Bethesda)">
        <title>A chromosome-level genome assembly of Zasmidium syzygii isolated from banana leaves.</title>
        <authorList>
            <person name="van Westerhoven A.C."/>
            <person name="Mehrabi R."/>
            <person name="Talebi R."/>
            <person name="Steentjes M.B.F."/>
            <person name="Corcolon B."/>
            <person name="Chong P.A."/>
            <person name="Kema G.H.J."/>
            <person name="Seidl M.F."/>
        </authorList>
    </citation>
    <scope>NUCLEOTIDE SEQUENCE [LARGE SCALE GENOMIC DNA]</scope>
    <source>
        <strain evidence="3 4">P124</strain>
    </source>
</reference>
<evidence type="ECO:0000313" key="3">
    <source>
        <dbReference type="EMBL" id="KAK4496912.1"/>
    </source>
</evidence>
<organism evidence="3 4">
    <name type="scientific">Zasmidium cellare</name>
    <name type="common">Wine cellar mold</name>
    <name type="synonym">Racodium cellare</name>
    <dbReference type="NCBI Taxonomy" id="395010"/>
    <lineage>
        <taxon>Eukaryota</taxon>
        <taxon>Fungi</taxon>
        <taxon>Dikarya</taxon>
        <taxon>Ascomycota</taxon>
        <taxon>Pezizomycotina</taxon>
        <taxon>Dothideomycetes</taxon>
        <taxon>Dothideomycetidae</taxon>
        <taxon>Mycosphaerellales</taxon>
        <taxon>Mycosphaerellaceae</taxon>
        <taxon>Zasmidium</taxon>
    </lineage>
</organism>
<feature type="region of interest" description="Disordered" evidence="2">
    <location>
        <begin position="1"/>
        <end position="38"/>
    </location>
</feature>
<name>A0ABR0E671_ZASCE</name>
<accession>A0ABR0E671</accession>
<feature type="region of interest" description="Disordered" evidence="2">
    <location>
        <begin position="486"/>
        <end position="573"/>
    </location>
</feature>